<evidence type="ECO:0000256" key="1">
    <source>
        <dbReference type="SAM" id="MobiDB-lite"/>
    </source>
</evidence>
<keyword evidence="3" id="KW-1185">Reference proteome</keyword>
<name>A0A7H8N537_9ACTN</name>
<dbReference type="RefSeq" id="WP_176160800.1">
    <property type="nucleotide sequence ID" value="NZ_CP054929.1"/>
</dbReference>
<dbReference type="AlphaFoldDB" id="A0A7H8N537"/>
<proteinExistence type="predicted"/>
<sequence length="66" mass="6849">MTNGVLDGSKHVPAHPRGASRTGGGRTGRPPAPDGAAPTRTDSVAGSDRIDGIGCRRQHQPRRRAP</sequence>
<protein>
    <submittedName>
        <fullName evidence="2">Uncharacterized protein</fullName>
    </submittedName>
</protein>
<accession>A0A7H8N537</accession>
<feature type="region of interest" description="Disordered" evidence="1">
    <location>
        <begin position="1"/>
        <end position="66"/>
    </location>
</feature>
<organism evidence="2 3">
    <name type="scientific">Streptomyces buecherae</name>
    <dbReference type="NCBI Taxonomy" id="2763006"/>
    <lineage>
        <taxon>Bacteria</taxon>
        <taxon>Bacillati</taxon>
        <taxon>Actinomycetota</taxon>
        <taxon>Actinomycetes</taxon>
        <taxon>Kitasatosporales</taxon>
        <taxon>Streptomycetaceae</taxon>
        <taxon>Streptomyces</taxon>
    </lineage>
</organism>
<evidence type="ECO:0000313" key="2">
    <source>
        <dbReference type="EMBL" id="QKW49068.1"/>
    </source>
</evidence>
<reference evidence="2 3" key="1">
    <citation type="submission" date="2020-06" db="EMBL/GenBank/DDBJ databases">
        <title>Genome mining for natural products.</title>
        <authorList>
            <person name="Zhang B."/>
            <person name="Shi J."/>
            <person name="Ge H."/>
        </authorList>
    </citation>
    <scope>NUCLEOTIDE SEQUENCE [LARGE SCALE GENOMIC DNA]</scope>
    <source>
        <strain evidence="2 3">NA00687</strain>
    </source>
</reference>
<evidence type="ECO:0000313" key="3">
    <source>
        <dbReference type="Proteomes" id="UP000509303"/>
    </source>
</evidence>
<feature type="compositionally biased region" description="Basic residues" evidence="1">
    <location>
        <begin position="56"/>
        <end position="66"/>
    </location>
</feature>
<gene>
    <name evidence="2" type="ORF">HUT08_05385</name>
</gene>
<dbReference type="EMBL" id="CP054929">
    <property type="protein sequence ID" value="QKW49068.1"/>
    <property type="molecule type" value="Genomic_DNA"/>
</dbReference>
<dbReference type="Proteomes" id="UP000509303">
    <property type="component" value="Chromosome"/>
</dbReference>